<dbReference type="SUPFAM" id="SSF49899">
    <property type="entry name" value="Concanavalin A-like lectins/glucanases"/>
    <property type="match status" value="1"/>
</dbReference>
<organism evidence="3 4">
    <name type="scientific">Globodera rostochiensis</name>
    <name type="common">Golden nematode worm</name>
    <name type="synonym">Heterodera rostochiensis</name>
    <dbReference type="NCBI Taxonomy" id="31243"/>
    <lineage>
        <taxon>Eukaryota</taxon>
        <taxon>Metazoa</taxon>
        <taxon>Ecdysozoa</taxon>
        <taxon>Nematoda</taxon>
        <taxon>Chromadorea</taxon>
        <taxon>Rhabditida</taxon>
        <taxon>Tylenchina</taxon>
        <taxon>Tylenchomorpha</taxon>
        <taxon>Tylenchoidea</taxon>
        <taxon>Heteroderidae</taxon>
        <taxon>Heteroderinae</taxon>
        <taxon>Globodera</taxon>
    </lineage>
</organism>
<evidence type="ECO:0000313" key="4">
    <source>
        <dbReference type="WBParaSite" id="Gr19_v10_g12309.t1"/>
    </source>
</evidence>
<protein>
    <submittedName>
        <fullName evidence="4">B30.2/SPRY domain-containing protein</fullName>
    </submittedName>
</protein>
<evidence type="ECO:0000313" key="3">
    <source>
        <dbReference type="Proteomes" id="UP000887572"/>
    </source>
</evidence>
<reference evidence="4" key="1">
    <citation type="submission" date="2022-11" db="UniProtKB">
        <authorList>
            <consortium name="WormBaseParasite"/>
        </authorList>
    </citation>
    <scope>IDENTIFICATION</scope>
</reference>
<dbReference type="Gene3D" id="2.60.120.920">
    <property type="match status" value="1"/>
</dbReference>
<dbReference type="InterPro" id="IPR001870">
    <property type="entry name" value="B30.2/SPRY"/>
</dbReference>
<feature type="coiled-coil region" evidence="1">
    <location>
        <begin position="5"/>
        <end position="36"/>
    </location>
</feature>
<dbReference type="InterPro" id="IPR013320">
    <property type="entry name" value="ConA-like_dom_sf"/>
</dbReference>
<dbReference type="SMART" id="SM00449">
    <property type="entry name" value="SPRY"/>
    <property type="match status" value="1"/>
</dbReference>
<dbReference type="InterPro" id="IPR003877">
    <property type="entry name" value="SPRY_dom"/>
</dbReference>
<dbReference type="InterPro" id="IPR043136">
    <property type="entry name" value="B30.2/SPRY_sf"/>
</dbReference>
<keyword evidence="1" id="KW-0175">Coiled coil</keyword>
<dbReference type="InterPro" id="IPR050618">
    <property type="entry name" value="Ubq-SigPath_Reg"/>
</dbReference>
<sequence>MEERVAKLELENKELRTKLKECQKQQQQNIDALKRNGLTPQNRWNSAACHDNLALSELDRLIVQLNGNNYEWRSVLAVEPISKEYFGIFYCEVKMLEKSGYAFIGFATKRMPLDKHVGEHRGTYGYGSYGTFWGHELEGCSRNSGRPYINGKPRFDVGDVVGCGINLATRQIFYTKNGERLDTANLFVSFSVDLFPCVSLRGSNDKIEANFGPDFKYKL</sequence>
<dbReference type="Proteomes" id="UP000887572">
    <property type="component" value="Unplaced"/>
</dbReference>
<evidence type="ECO:0000256" key="1">
    <source>
        <dbReference type="SAM" id="Coils"/>
    </source>
</evidence>
<name>A0A914H179_GLORO</name>
<accession>A0A914H179</accession>
<dbReference type="PROSITE" id="PS50188">
    <property type="entry name" value="B302_SPRY"/>
    <property type="match status" value="1"/>
</dbReference>
<dbReference type="InterPro" id="IPR044736">
    <property type="entry name" value="Gid1/RanBPM/SPLA_SPRY"/>
</dbReference>
<dbReference type="Pfam" id="PF00622">
    <property type="entry name" value="SPRY"/>
    <property type="match status" value="1"/>
</dbReference>
<proteinExistence type="predicted"/>
<feature type="domain" description="B30.2/SPRY" evidence="2">
    <location>
        <begin position="21"/>
        <end position="216"/>
    </location>
</feature>
<evidence type="ECO:0000259" key="2">
    <source>
        <dbReference type="PROSITE" id="PS50188"/>
    </source>
</evidence>
<keyword evidence="3" id="KW-1185">Reference proteome</keyword>
<dbReference type="AlphaFoldDB" id="A0A914H179"/>
<dbReference type="WBParaSite" id="Gr19_v10_g12309.t1">
    <property type="protein sequence ID" value="Gr19_v10_g12309.t1"/>
    <property type="gene ID" value="Gr19_v10_g12309"/>
</dbReference>
<dbReference type="PANTHER" id="PTHR12864">
    <property type="entry name" value="RAN BINDING PROTEIN 9-RELATED"/>
    <property type="match status" value="1"/>
</dbReference>
<dbReference type="CDD" id="cd12885">
    <property type="entry name" value="SPRY_RanBP_like"/>
    <property type="match status" value="1"/>
</dbReference>